<proteinExistence type="predicted"/>
<protein>
    <recommendedName>
        <fullName evidence="4">Outer membrane protein beta-barrel domain-containing protein</fullName>
    </recommendedName>
</protein>
<accession>A0ABS9KG50</accession>
<keyword evidence="3" id="KW-1185">Reference proteome</keyword>
<gene>
    <name evidence="2" type="ORF">L6773_14690</name>
</gene>
<keyword evidence="1" id="KW-0732">Signal</keyword>
<evidence type="ECO:0008006" key="4">
    <source>
        <dbReference type="Google" id="ProtNLM"/>
    </source>
</evidence>
<dbReference type="Proteomes" id="UP001165366">
    <property type="component" value="Unassembled WGS sequence"/>
</dbReference>
<feature type="chain" id="PRO_5045130083" description="Outer membrane protein beta-barrel domain-containing protein" evidence="1">
    <location>
        <begin position="25"/>
        <end position="173"/>
    </location>
</feature>
<evidence type="ECO:0000313" key="3">
    <source>
        <dbReference type="Proteomes" id="UP001165366"/>
    </source>
</evidence>
<reference evidence="2" key="2">
    <citation type="submission" date="2024-05" db="EMBL/GenBank/DDBJ databases">
        <title>Rhodohalobacter halophilus gen. nov., sp. nov., a moderately halophilic member of the family Balneolaceae.</title>
        <authorList>
            <person name="Xia J."/>
        </authorList>
    </citation>
    <scope>NUCLEOTIDE SEQUENCE</scope>
    <source>
        <strain evidence="2">WB101</strain>
    </source>
</reference>
<dbReference type="EMBL" id="JAKLWS010000021">
    <property type="protein sequence ID" value="MCG2589825.1"/>
    <property type="molecule type" value="Genomic_DNA"/>
</dbReference>
<evidence type="ECO:0000256" key="1">
    <source>
        <dbReference type="SAM" id="SignalP"/>
    </source>
</evidence>
<feature type="signal peptide" evidence="1">
    <location>
        <begin position="1"/>
        <end position="24"/>
    </location>
</feature>
<reference evidence="2" key="1">
    <citation type="submission" date="2022-01" db="EMBL/GenBank/DDBJ databases">
        <authorList>
            <person name="Wang Y."/>
        </authorList>
    </citation>
    <scope>NUCLEOTIDE SEQUENCE</scope>
    <source>
        <strain evidence="2">WB101</strain>
    </source>
</reference>
<evidence type="ECO:0000313" key="2">
    <source>
        <dbReference type="EMBL" id="MCG2589825.1"/>
    </source>
</evidence>
<sequence>MKKLLTVGILVIGLALYTGTNANAQSFSEGDLVLNAGIGLGSVYGWTGTGSLGLPIGAGVEYGVADLETGSIGVGGDFGFVSSSFVTVYTIGARGSYYFNELLEIENEKVDLYGGLGLYYRAWSWSGTTFSGFGGITAAFHAGGRYYFADNIGGYAELGNNWGWLNVGLVFKL</sequence>
<name>A0ABS9KG50_9BACT</name>
<comment type="caution">
    <text evidence="2">The sequence shown here is derived from an EMBL/GenBank/DDBJ whole genome shotgun (WGS) entry which is preliminary data.</text>
</comment>
<organism evidence="2 3">
    <name type="scientific">Rhodohalobacter sulfatireducens</name>
    <dbReference type="NCBI Taxonomy" id="2911366"/>
    <lineage>
        <taxon>Bacteria</taxon>
        <taxon>Pseudomonadati</taxon>
        <taxon>Balneolota</taxon>
        <taxon>Balneolia</taxon>
        <taxon>Balneolales</taxon>
        <taxon>Balneolaceae</taxon>
        <taxon>Rhodohalobacter</taxon>
    </lineage>
</organism>
<dbReference type="RefSeq" id="WP_237855184.1">
    <property type="nucleotide sequence ID" value="NZ_JAKLWS010000021.1"/>
</dbReference>